<keyword evidence="2" id="KW-0812">Transmembrane</keyword>
<sequence length="1382" mass="153433">MPANYLEIPSEARALRKHIQDQTLAYAKRYITTDYVQFTEQGVAEVIFSACLHPVSPHAPTDISLPVDPVNKLLASRAQDLVPYTEEFKLSVEEQHAVKGVFGRVLGLKKRPIPSLEGMLAEEPMKKADECRDLEYTMTPEMIEEFRELMARLPTKNKNVSPEGYQAFLRAESPLPERNFPRAISPPLFPRSETIGLGGKGKAGTIGKEESLSGLLATVGPVLVPVDNHDFSLDGIAQESMKMLCGDMDHLPESPSPSPSHLEPPTLQWSSSDAAQPSSPHPQTPRPSHPSEMAFLASSPPDSYARITKIAKFDEVLFPKDQMRGRKLPPKNDQPKFSEFIAGLNCPVPIRPPQHIAPSIATILVPGTPSATSRSDSVVGQPNDEVDELADDYSAGILTRTGSRNPSRRTSRNFSRKGSKLSRVASTVSIQTGSQASVPSDVDQLADDDTLVACVVEQLTEGVGDPFEYIMKERFEEKEMFMLDVPDLPPPNVHKRDGPPIPANLADTSSQIGLSRAGGIQSLQLELDWRVTIPGERPPTHEQVVKVDAPYGDETKSEAKGMIKSFLARLDREPAAAGVFEEEEPEVDMGGIRARDDMKLVLTKEEREMLYGARRKLQLVDDEHFDDSIPTGIHESVVEEGAPVPTQASFVPLSFGSERPEEIWDMDSQPIEYEESDYPVHKVAGQENELEYQEHHTLEPQTHTGYEPESTCYGDSGDQGYGQPKEYLNDEDEQPPIYQDELDSQVAIEKDQTQGQHLVDDWFEILEQTQEDPRSNHQVDYIEVEDSPPPIRTLSNDVARVLVRPDSTNLEIPLEWKDVQPSHLVKHKLASFMHVRTGKPQPVTDMDVRPRSLEPESYPDPERTGPYPIPSDIQAMLTLAPKELEDSEPVRYRIVCSMQVIQNRALVQALEHPNVNLELIERGGEVAGVFPWQDVSPPLHGASLAIDPCTAVILVPLADLPCPDAVPALSRLLQSLLSRYDTISLVLEAYSKSKSNIELDPFTPPARKALASVRRAIALINGSLNRVGVRVGIARCAEECAKLVRRVVCLAAQEWDGAWEVWGTREWIGDEEFFEEPELSSVPGMNLFASITILAQTTIDELLTMSPEERSRLFEPSVGPVRIIANVVVYFAFLGSNIYTVAGPEGVYRSGKETYFTPAPYAFGIWSLIHLLLLGFIVYQFTDNGKKTIIDGIGWRFPLLAIVNTVYVNVWTKGHYIVAFIFALFVSSTVSHIYYIVKKHHSSESVNDELWIHLPFSLYHGWTTVLVIVTAFEAFGVNALTHPAGVFTKVFVFLALLFLEATAAAYAFQSEEGDIGGSIAITWALFAIYEHQRSSQFVHWSALAFAIISLFSILKSLYARTFGRRGSGVLHDEERAPLVSGN</sequence>
<feature type="region of interest" description="Disordered" evidence="1">
    <location>
        <begin position="246"/>
        <end position="299"/>
    </location>
</feature>
<keyword evidence="2" id="KW-1133">Transmembrane helix</keyword>
<name>A0A8H3CLS6_9AGAM</name>
<feature type="compositionally biased region" description="Basic residues" evidence="1">
    <location>
        <begin position="406"/>
        <end position="420"/>
    </location>
</feature>
<organism evidence="3 4">
    <name type="scientific">Rhizoctonia solani</name>
    <dbReference type="NCBI Taxonomy" id="456999"/>
    <lineage>
        <taxon>Eukaryota</taxon>
        <taxon>Fungi</taxon>
        <taxon>Dikarya</taxon>
        <taxon>Basidiomycota</taxon>
        <taxon>Agaricomycotina</taxon>
        <taxon>Agaricomycetes</taxon>
        <taxon>Cantharellales</taxon>
        <taxon>Ceratobasidiaceae</taxon>
        <taxon>Rhizoctonia</taxon>
    </lineage>
</organism>
<evidence type="ECO:0000256" key="2">
    <source>
        <dbReference type="SAM" id="Phobius"/>
    </source>
</evidence>
<dbReference type="EMBL" id="CAJMWR010004187">
    <property type="protein sequence ID" value="CAE6488212.1"/>
    <property type="molecule type" value="Genomic_DNA"/>
</dbReference>
<accession>A0A8H3CLS6</accession>
<feature type="transmembrane region" description="Helical" evidence="2">
    <location>
        <begin position="1123"/>
        <end position="1141"/>
    </location>
</feature>
<feature type="compositionally biased region" description="Polar residues" evidence="1">
    <location>
        <begin position="267"/>
        <end position="278"/>
    </location>
</feature>
<comment type="caution">
    <text evidence="3">The sequence shown here is derived from an EMBL/GenBank/DDBJ whole genome shotgun (WGS) entry which is preliminary data.</text>
</comment>
<feature type="region of interest" description="Disordered" evidence="1">
    <location>
        <begin position="838"/>
        <end position="868"/>
    </location>
</feature>
<dbReference type="Proteomes" id="UP000663840">
    <property type="component" value="Unassembled WGS sequence"/>
</dbReference>
<feature type="transmembrane region" description="Helical" evidence="2">
    <location>
        <begin position="1193"/>
        <end position="1210"/>
    </location>
</feature>
<keyword evidence="2" id="KW-0472">Membrane</keyword>
<feature type="region of interest" description="Disordered" evidence="1">
    <location>
        <begin position="398"/>
        <end position="423"/>
    </location>
</feature>
<feature type="transmembrane region" description="Helical" evidence="2">
    <location>
        <begin position="1216"/>
        <end position="1237"/>
    </location>
</feature>
<reference evidence="3" key="1">
    <citation type="submission" date="2021-01" db="EMBL/GenBank/DDBJ databases">
        <authorList>
            <person name="Kaushik A."/>
        </authorList>
    </citation>
    <scope>NUCLEOTIDE SEQUENCE</scope>
    <source>
        <strain evidence="3">AG1-1A</strain>
    </source>
</reference>
<protein>
    <submittedName>
        <fullName evidence="3">Uncharacterized protein</fullName>
    </submittedName>
</protein>
<gene>
    <name evidence="3" type="ORF">RDB_LOCUS144172</name>
</gene>
<feature type="transmembrane region" description="Helical" evidence="2">
    <location>
        <begin position="1337"/>
        <end position="1358"/>
    </location>
</feature>
<evidence type="ECO:0000313" key="4">
    <source>
        <dbReference type="Proteomes" id="UP000663840"/>
    </source>
</evidence>
<feature type="region of interest" description="Disordered" evidence="1">
    <location>
        <begin position="700"/>
        <end position="723"/>
    </location>
</feature>
<feature type="compositionally biased region" description="Pro residues" evidence="1">
    <location>
        <begin position="279"/>
        <end position="288"/>
    </location>
</feature>
<feature type="transmembrane region" description="Helical" evidence="2">
    <location>
        <begin position="1286"/>
        <end position="1308"/>
    </location>
</feature>
<feature type="transmembrane region" description="Helical" evidence="2">
    <location>
        <begin position="1258"/>
        <end position="1280"/>
    </location>
</feature>
<evidence type="ECO:0000256" key="1">
    <source>
        <dbReference type="SAM" id="MobiDB-lite"/>
    </source>
</evidence>
<proteinExistence type="predicted"/>
<feature type="transmembrane region" description="Helical" evidence="2">
    <location>
        <begin position="1161"/>
        <end position="1181"/>
    </location>
</feature>
<evidence type="ECO:0000313" key="3">
    <source>
        <dbReference type="EMBL" id="CAE6488212.1"/>
    </source>
</evidence>